<comment type="caution">
    <text evidence="5">The sequence shown here is derived from an EMBL/GenBank/DDBJ whole genome shotgun (WGS) entry which is preliminary data.</text>
</comment>
<protein>
    <recommendedName>
        <fullName evidence="7">Piwi domain-containing protein</fullName>
    </recommendedName>
</protein>
<evidence type="ECO:0000313" key="5">
    <source>
        <dbReference type="EMBL" id="TKR94183.1"/>
    </source>
</evidence>
<dbReference type="CDD" id="cd02846">
    <property type="entry name" value="PAZ_argonaute_like"/>
    <property type="match status" value="1"/>
</dbReference>
<feature type="domain" description="Piwi" evidence="4">
    <location>
        <begin position="637"/>
        <end position="923"/>
    </location>
</feature>
<comment type="similarity">
    <text evidence="1">Belongs to the argonaute family.</text>
</comment>
<feature type="compositionally biased region" description="Basic and acidic residues" evidence="2">
    <location>
        <begin position="697"/>
        <end position="716"/>
    </location>
</feature>
<dbReference type="PANTHER" id="PTHR22891">
    <property type="entry name" value="EUKARYOTIC TRANSLATION INITIATION FACTOR 2C"/>
    <property type="match status" value="1"/>
</dbReference>
<evidence type="ECO:0000259" key="3">
    <source>
        <dbReference type="PROSITE" id="PS50821"/>
    </source>
</evidence>
<dbReference type="Pfam" id="PF02171">
    <property type="entry name" value="Piwi"/>
    <property type="match status" value="1"/>
</dbReference>
<dbReference type="STRING" id="34508.A0A4U5PD73"/>
<dbReference type="Proteomes" id="UP000298663">
    <property type="component" value="Unassembled WGS sequence"/>
</dbReference>
<dbReference type="GO" id="GO:0003723">
    <property type="term" value="F:RNA binding"/>
    <property type="evidence" value="ECO:0007669"/>
    <property type="project" value="InterPro"/>
</dbReference>
<sequence length="979" mass="109949">MEREGTELRPSTIVRQTQNAAASSAPAAQVSTSAGAPPAAFGIRGPATSAETSFYSQLVNIPTPPLEEKKQPGTTGREQFKLRTNVFGLSLPKDAQVFRYSVDASGTLQRNDRRIEFAKRVGDDITYLNRREKCRHVVDQVVAKNPAIFGDRRELFWYDSQSILFSRNQLDIGSEAQFVLDQSDIGQNTLFEGFAHLKMVIRPAQTNFAVSIGDLEAYIQAELFESDHALQQFLEILTAQYAFNTPTEAMSFGTRTAYLLQPEKYGFKPADCADVGDGKFLGVGCDKSVRFIEGPGGAGGQRAALVVDLKKTAFHKVQSLYEKAREILNNRDPKSTDASRLRMQLKGIVVETKHGSRRQEFAVDNVVADTPATKKFKDLTGHEVTLQQYFQQKYNITLQHPDSPIVLTDRTKKFAAFPMEVCWVVDGQRVALAQQTPVQIQKMIRQCAVPPADRQRQILGLVQGLQLNSENKYHKAAGVGITPTALQVQARLLQNPIIVYGGKSTMRPDEKATWRLARQKPVYLKPVKIDKWAMFVIRGGNRSDCVDQAILNQFSNMMVQECRARGMTVPDRPTGLSFIGASREEVQETLEKAKTEGNQFCFFITNNDVTHIHQFMKFQERKLSIVTQDLKMSSAFDVVKKGKRQTLENVVNKTNIKNGGINYSLRFDDPVFNMDKLLPKDRMVIGLSTTHPKPIPGKKEQDQAPQDKKKQMHEQRTGPPVPSVVGVAANVLTESIEIVGDCLFQQPNREEKIALLQPVIRSLMLQFMKHRGMPPVEIVVYRQGTSEGQFRNVMELEYKMVKAAALQQGLNPKITFIVVQKMHNVRLMPTDCKAGDRAPEQNVKPGTVVDTMVTHPKYNEFFLNSHVALQGSARTPRFTVLYDENRLPMDEIEALSHSLAFGHQIVNLTTSLPAPLYIANRYAERGHNIFIASQEDYTKSKSSLQSPHSTTIEDNLDFSRMMNELSYCNSELRDKRVNA</sequence>
<dbReference type="Pfam" id="PF02170">
    <property type="entry name" value="PAZ"/>
    <property type="match status" value="1"/>
</dbReference>
<dbReference type="SMART" id="SM00949">
    <property type="entry name" value="PAZ"/>
    <property type="match status" value="1"/>
</dbReference>
<name>A0A4U5PD73_STECR</name>
<evidence type="ECO:0000313" key="6">
    <source>
        <dbReference type="Proteomes" id="UP000298663"/>
    </source>
</evidence>
<reference evidence="5 6" key="1">
    <citation type="journal article" date="2015" name="Genome Biol.">
        <title>Comparative genomics of Steinernema reveals deeply conserved gene regulatory networks.</title>
        <authorList>
            <person name="Dillman A.R."/>
            <person name="Macchietto M."/>
            <person name="Porter C.F."/>
            <person name="Rogers A."/>
            <person name="Williams B."/>
            <person name="Antoshechkin I."/>
            <person name="Lee M.M."/>
            <person name="Goodwin Z."/>
            <person name="Lu X."/>
            <person name="Lewis E.E."/>
            <person name="Goodrich-Blair H."/>
            <person name="Stock S.P."/>
            <person name="Adams B.J."/>
            <person name="Sternberg P.W."/>
            <person name="Mortazavi A."/>
        </authorList>
    </citation>
    <scope>NUCLEOTIDE SEQUENCE [LARGE SCALE GENOMIC DNA]</scope>
    <source>
        <strain evidence="5 6">ALL</strain>
    </source>
</reference>
<dbReference type="OrthoDB" id="9981668at2759"/>
<dbReference type="InterPro" id="IPR003165">
    <property type="entry name" value="Piwi"/>
</dbReference>
<dbReference type="Gene3D" id="3.40.50.2300">
    <property type="match status" value="1"/>
</dbReference>
<dbReference type="InterPro" id="IPR012337">
    <property type="entry name" value="RNaseH-like_sf"/>
</dbReference>
<dbReference type="PROSITE" id="PS50821">
    <property type="entry name" value="PAZ"/>
    <property type="match status" value="1"/>
</dbReference>
<dbReference type="EMBL" id="AZBU02000002">
    <property type="protein sequence ID" value="TKR94183.1"/>
    <property type="molecule type" value="Genomic_DNA"/>
</dbReference>
<dbReference type="SMART" id="SM00950">
    <property type="entry name" value="Piwi"/>
    <property type="match status" value="1"/>
</dbReference>
<feature type="compositionally biased region" description="Low complexity" evidence="2">
    <location>
        <begin position="20"/>
        <end position="34"/>
    </location>
</feature>
<organism evidence="5 6">
    <name type="scientific">Steinernema carpocapsae</name>
    <name type="common">Entomopathogenic nematode</name>
    <dbReference type="NCBI Taxonomy" id="34508"/>
    <lineage>
        <taxon>Eukaryota</taxon>
        <taxon>Metazoa</taxon>
        <taxon>Ecdysozoa</taxon>
        <taxon>Nematoda</taxon>
        <taxon>Chromadorea</taxon>
        <taxon>Rhabditida</taxon>
        <taxon>Tylenchina</taxon>
        <taxon>Panagrolaimomorpha</taxon>
        <taxon>Strongyloidoidea</taxon>
        <taxon>Steinernematidae</taxon>
        <taxon>Steinernema</taxon>
    </lineage>
</organism>
<feature type="region of interest" description="Disordered" evidence="2">
    <location>
        <begin position="688"/>
        <end position="723"/>
    </location>
</feature>
<dbReference type="Gene3D" id="2.170.260.10">
    <property type="entry name" value="paz domain"/>
    <property type="match status" value="1"/>
</dbReference>
<evidence type="ECO:0008006" key="7">
    <source>
        <dbReference type="Google" id="ProtNLM"/>
    </source>
</evidence>
<evidence type="ECO:0000256" key="2">
    <source>
        <dbReference type="SAM" id="MobiDB-lite"/>
    </source>
</evidence>
<feature type="region of interest" description="Disordered" evidence="2">
    <location>
        <begin position="1"/>
        <end position="45"/>
    </location>
</feature>
<evidence type="ECO:0000256" key="1">
    <source>
        <dbReference type="RuleBase" id="RU361178"/>
    </source>
</evidence>
<proteinExistence type="inferred from homology"/>
<dbReference type="InterPro" id="IPR036397">
    <property type="entry name" value="RNaseH_sf"/>
</dbReference>
<dbReference type="Pfam" id="PF16486">
    <property type="entry name" value="ArgoN"/>
    <property type="match status" value="1"/>
</dbReference>
<dbReference type="SUPFAM" id="SSF53098">
    <property type="entry name" value="Ribonuclease H-like"/>
    <property type="match status" value="1"/>
</dbReference>
<reference evidence="5 6" key="2">
    <citation type="journal article" date="2019" name="G3 (Bethesda)">
        <title>Hybrid Assembly of the Genome of the Entomopathogenic Nematode Steinernema carpocapsae Identifies the X-Chromosome.</title>
        <authorList>
            <person name="Serra L."/>
            <person name="Macchietto M."/>
            <person name="Macias-Munoz A."/>
            <person name="McGill C.J."/>
            <person name="Rodriguez I.M."/>
            <person name="Rodriguez B."/>
            <person name="Murad R."/>
            <person name="Mortazavi A."/>
        </authorList>
    </citation>
    <scope>NUCLEOTIDE SEQUENCE [LARGE SCALE GENOMIC DNA]</scope>
    <source>
        <strain evidence="5 6">ALL</strain>
    </source>
</reference>
<evidence type="ECO:0000259" key="4">
    <source>
        <dbReference type="PROSITE" id="PS50822"/>
    </source>
</evidence>
<feature type="domain" description="PAZ" evidence="3">
    <location>
        <begin position="319"/>
        <end position="426"/>
    </location>
</feature>
<gene>
    <name evidence="5" type="ORF">L596_008502</name>
</gene>
<dbReference type="AlphaFoldDB" id="A0A4U5PD73"/>
<dbReference type="InterPro" id="IPR032474">
    <property type="entry name" value="Argonaute_N"/>
</dbReference>
<accession>A0A4U5PD73</accession>
<dbReference type="InterPro" id="IPR036085">
    <property type="entry name" value="PAZ_dom_sf"/>
</dbReference>
<dbReference type="PROSITE" id="PS50822">
    <property type="entry name" value="PIWI"/>
    <property type="match status" value="1"/>
</dbReference>
<dbReference type="Gene3D" id="3.30.420.10">
    <property type="entry name" value="Ribonuclease H-like superfamily/Ribonuclease H"/>
    <property type="match status" value="1"/>
</dbReference>
<dbReference type="SUPFAM" id="SSF101690">
    <property type="entry name" value="PAZ domain"/>
    <property type="match status" value="1"/>
</dbReference>
<dbReference type="InterPro" id="IPR003100">
    <property type="entry name" value="PAZ_dom"/>
</dbReference>
<keyword evidence="6" id="KW-1185">Reference proteome</keyword>